<evidence type="ECO:0000313" key="2">
    <source>
        <dbReference type="EMBL" id="KAI1697592.1"/>
    </source>
</evidence>
<dbReference type="Gene3D" id="1.10.640.10">
    <property type="entry name" value="Haem peroxidase domain superfamily, animal type"/>
    <property type="match status" value="1"/>
</dbReference>
<dbReference type="InterPro" id="IPR010255">
    <property type="entry name" value="Haem_peroxidase_sf"/>
</dbReference>
<keyword evidence="1" id="KW-0408">Iron</keyword>
<evidence type="ECO:0000313" key="3">
    <source>
        <dbReference type="Proteomes" id="UP001201812"/>
    </source>
</evidence>
<keyword evidence="2" id="KW-0575">Peroxidase</keyword>
<keyword evidence="1" id="KW-0349">Heme</keyword>
<evidence type="ECO:0000256" key="1">
    <source>
        <dbReference type="PIRSR" id="PIRSR619791-2"/>
    </source>
</evidence>
<dbReference type="InterPro" id="IPR019791">
    <property type="entry name" value="Haem_peroxidase_animal"/>
</dbReference>
<dbReference type="SUPFAM" id="SSF48113">
    <property type="entry name" value="Heme-dependent peroxidases"/>
    <property type="match status" value="1"/>
</dbReference>
<dbReference type="GO" id="GO:0006979">
    <property type="term" value="P:response to oxidative stress"/>
    <property type="evidence" value="ECO:0007669"/>
    <property type="project" value="InterPro"/>
</dbReference>
<comment type="caution">
    <text evidence="2">The sequence shown here is derived from an EMBL/GenBank/DDBJ whole genome shotgun (WGS) entry which is preliminary data.</text>
</comment>
<gene>
    <name evidence="2" type="ORF">DdX_18422</name>
</gene>
<keyword evidence="2" id="KW-0560">Oxidoreductase</keyword>
<dbReference type="GO" id="GO:0020037">
    <property type="term" value="F:heme binding"/>
    <property type="evidence" value="ECO:0007669"/>
    <property type="project" value="InterPro"/>
</dbReference>
<sequence length="119" mass="13829">MRPALFNGYIQPLAEITSFRRRERLSELKFNQFCTKNFCPKCSNPVLTNYDYDPQVDPTISNVFTTSAYRLGHGMLRVGHLRKPVQGLWKAVVQYPRPIQIRRLCIQIQLSCGILVWIS</sequence>
<accession>A0AAD4MPK7</accession>
<keyword evidence="3" id="KW-1185">Reference proteome</keyword>
<dbReference type="Proteomes" id="UP001201812">
    <property type="component" value="Unassembled WGS sequence"/>
</dbReference>
<dbReference type="EMBL" id="JAKKPZ010000261">
    <property type="protein sequence ID" value="KAI1697592.1"/>
    <property type="molecule type" value="Genomic_DNA"/>
</dbReference>
<feature type="binding site" description="axial binding residue" evidence="1">
    <location>
        <position position="73"/>
    </location>
    <ligand>
        <name>heme b</name>
        <dbReference type="ChEBI" id="CHEBI:60344"/>
    </ligand>
    <ligandPart>
        <name>Fe</name>
        <dbReference type="ChEBI" id="CHEBI:18248"/>
    </ligandPart>
</feature>
<organism evidence="2 3">
    <name type="scientific">Ditylenchus destructor</name>
    <dbReference type="NCBI Taxonomy" id="166010"/>
    <lineage>
        <taxon>Eukaryota</taxon>
        <taxon>Metazoa</taxon>
        <taxon>Ecdysozoa</taxon>
        <taxon>Nematoda</taxon>
        <taxon>Chromadorea</taxon>
        <taxon>Rhabditida</taxon>
        <taxon>Tylenchina</taxon>
        <taxon>Tylenchomorpha</taxon>
        <taxon>Sphaerularioidea</taxon>
        <taxon>Anguinidae</taxon>
        <taxon>Anguininae</taxon>
        <taxon>Ditylenchus</taxon>
    </lineage>
</organism>
<reference evidence="2" key="1">
    <citation type="submission" date="2022-01" db="EMBL/GenBank/DDBJ databases">
        <title>Genome Sequence Resource for Two Populations of Ditylenchus destructor, the Migratory Endoparasitic Phytonematode.</title>
        <authorList>
            <person name="Zhang H."/>
            <person name="Lin R."/>
            <person name="Xie B."/>
        </authorList>
    </citation>
    <scope>NUCLEOTIDE SEQUENCE</scope>
    <source>
        <strain evidence="2">BazhouSP</strain>
    </source>
</reference>
<dbReference type="Pfam" id="PF03098">
    <property type="entry name" value="An_peroxidase"/>
    <property type="match status" value="1"/>
</dbReference>
<keyword evidence="1" id="KW-0479">Metal-binding</keyword>
<dbReference type="AlphaFoldDB" id="A0AAD4MPK7"/>
<protein>
    <submittedName>
        <fullName evidence="2">Heme peroxidase domain-containing protein</fullName>
    </submittedName>
</protein>
<dbReference type="GO" id="GO:0046872">
    <property type="term" value="F:metal ion binding"/>
    <property type="evidence" value="ECO:0007669"/>
    <property type="project" value="UniProtKB-KW"/>
</dbReference>
<name>A0AAD4MPK7_9BILA</name>
<proteinExistence type="predicted"/>
<dbReference type="InterPro" id="IPR037120">
    <property type="entry name" value="Haem_peroxidase_sf_animal"/>
</dbReference>
<dbReference type="GO" id="GO:0004601">
    <property type="term" value="F:peroxidase activity"/>
    <property type="evidence" value="ECO:0007669"/>
    <property type="project" value="UniProtKB-KW"/>
</dbReference>